<dbReference type="AlphaFoldDB" id="A0AAD6DHN6"/>
<evidence type="ECO:0000313" key="1">
    <source>
        <dbReference type="EMBL" id="KAJ5580433.1"/>
    </source>
</evidence>
<organism evidence="1 2">
    <name type="scientific">Penicillium hetheringtonii</name>
    <dbReference type="NCBI Taxonomy" id="911720"/>
    <lineage>
        <taxon>Eukaryota</taxon>
        <taxon>Fungi</taxon>
        <taxon>Dikarya</taxon>
        <taxon>Ascomycota</taxon>
        <taxon>Pezizomycotina</taxon>
        <taxon>Eurotiomycetes</taxon>
        <taxon>Eurotiomycetidae</taxon>
        <taxon>Eurotiales</taxon>
        <taxon>Aspergillaceae</taxon>
        <taxon>Penicillium</taxon>
    </lineage>
</organism>
<keyword evidence="2" id="KW-1185">Reference proteome</keyword>
<dbReference type="Proteomes" id="UP001216150">
    <property type="component" value="Unassembled WGS sequence"/>
</dbReference>
<evidence type="ECO:0000313" key="2">
    <source>
        <dbReference type="Proteomes" id="UP001216150"/>
    </source>
</evidence>
<proteinExistence type="predicted"/>
<comment type="caution">
    <text evidence="1">The sequence shown here is derived from an EMBL/GenBank/DDBJ whole genome shotgun (WGS) entry which is preliminary data.</text>
</comment>
<protein>
    <submittedName>
        <fullName evidence="1">Uncharacterized protein</fullName>
    </submittedName>
</protein>
<gene>
    <name evidence="1" type="ORF">N7450_006734</name>
</gene>
<accession>A0AAD6DHN6</accession>
<dbReference type="EMBL" id="JAQJAC010000006">
    <property type="protein sequence ID" value="KAJ5580433.1"/>
    <property type="molecule type" value="Genomic_DNA"/>
</dbReference>
<reference evidence="1 2" key="1">
    <citation type="journal article" date="2023" name="IMA Fungus">
        <title>Comparative genomic study of the Penicillium genus elucidates a diverse pangenome and 15 lateral gene transfer events.</title>
        <authorList>
            <person name="Petersen C."/>
            <person name="Sorensen T."/>
            <person name="Nielsen M.R."/>
            <person name="Sondergaard T.E."/>
            <person name="Sorensen J.L."/>
            <person name="Fitzpatrick D.A."/>
            <person name="Frisvad J.C."/>
            <person name="Nielsen K.L."/>
        </authorList>
    </citation>
    <scope>NUCLEOTIDE SEQUENCE [LARGE SCALE GENOMIC DNA]</scope>
    <source>
        <strain evidence="1 2">IBT 29057</strain>
    </source>
</reference>
<sequence length="186" mass="20671">MVWANGRVMGREEDLRLSHIIPEELEESASNQACKGCLIWARCNRENKDFIPCAFASMYQALPGLLQPVSWALISSTALHTLTIKETTEPSAELGYGQDHPDFYLGFESEADGPSLLRDLKRYFEDQSSAITTISKIDAAQILSALPSTDMEIRNETWRLVEGHYICTAPIIPVPQFSGVAGEDVH</sequence>
<name>A0AAD6DHN6_9EURO</name>